<proteinExistence type="predicted"/>
<comment type="caution">
    <text evidence="3">The sequence shown here is derived from an EMBL/GenBank/DDBJ whole genome shotgun (WGS) entry which is preliminary data.</text>
</comment>
<evidence type="ECO:0000256" key="2">
    <source>
        <dbReference type="SAM" id="Phobius"/>
    </source>
</evidence>
<keyword evidence="2" id="KW-1133">Transmembrane helix</keyword>
<name>A0ABR4ILL6_9EURO</name>
<feature type="transmembrane region" description="Helical" evidence="2">
    <location>
        <begin position="96"/>
        <end position="119"/>
    </location>
</feature>
<gene>
    <name evidence="3" type="ORF">BDW59DRAFT_159463</name>
</gene>
<evidence type="ECO:0000256" key="1">
    <source>
        <dbReference type="SAM" id="MobiDB-lite"/>
    </source>
</evidence>
<keyword evidence="2" id="KW-0472">Membrane</keyword>
<feature type="compositionally biased region" description="Low complexity" evidence="1">
    <location>
        <begin position="39"/>
        <end position="61"/>
    </location>
</feature>
<keyword evidence="4" id="KW-1185">Reference proteome</keyword>
<sequence length="160" mass="17336">MGWFDGRSSTSGYHVRKRSPSRRSTSGYSTHHNRHSAPSIFSFSGSRTGRSSPSVFSSSSSRRARPRSGFIQRIVRYIKKLFRDISSYARRHPIKVLMLVVVPLITSGVLLKLFAMIGVHLPKNIFGGSSSSKSGGGDGGGMAGMAGNINGLMNIAKMLM</sequence>
<evidence type="ECO:0000313" key="3">
    <source>
        <dbReference type="EMBL" id="KAL2828664.1"/>
    </source>
</evidence>
<dbReference type="Proteomes" id="UP001610335">
    <property type="component" value="Unassembled WGS sequence"/>
</dbReference>
<evidence type="ECO:0000313" key="4">
    <source>
        <dbReference type="Proteomes" id="UP001610335"/>
    </source>
</evidence>
<reference evidence="3 4" key="1">
    <citation type="submission" date="2024-07" db="EMBL/GenBank/DDBJ databases">
        <title>Section-level genome sequencing and comparative genomics of Aspergillus sections Usti and Cavernicolus.</title>
        <authorList>
            <consortium name="Lawrence Berkeley National Laboratory"/>
            <person name="Nybo J.L."/>
            <person name="Vesth T.C."/>
            <person name="Theobald S."/>
            <person name="Frisvad J.C."/>
            <person name="Larsen T.O."/>
            <person name="Kjaerboelling I."/>
            <person name="Rothschild-Mancinelli K."/>
            <person name="Lyhne E.K."/>
            <person name="Kogle M.E."/>
            <person name="Barry K."/>
            <person name="Clum A."/>
            <person name="Na H."/>
            <person name="Ledsgaard L."/>
            <person name="Lin J."/>
            <person name="Lipzen A."/>
            <person name="Kuo A."/>
            <person name="Riley R."/>
            <person name="Mondo S."/>
            <person name="LaButti K."/>
            <person name="Haridas S."/>
            <person name="Pangalinan J."/>
            <person name="Salamov A.A."/>
            <person name="Simmons B.A."/>
            <person name="Magnuson J.K."/>
            <person name="Chen J."/>
            <person name="Drula E."/>
            <person name="Henrissat B."/>
            <person name="Wiebenga A."/>
            <person name="Lubbers R.J."/>
            <person name="Gomes A.C."/>
            <person name="Makela M.R."/>
            <person name="Stajich J."/>
            <person name="Grigoriev I.V."/>
            <person name="Mortensen U.H."/>
            <person name="De vries R.P."/>
            <person name="Baker S.E."/>
            <person name="Andersen M.R."/>
        </authorList>
    </citation>
    <scope>NUCLEOTIDE SEQUENCE [LARGE SCALE GENOMIC DNA]</scope>
    <source>
        <strain evidence="3 4">CBS 600.67</strain>
    </source>
</reference>
<dbReference type="EMBL" id="JBFXLS010000019">
    <property type="protein sequence ID" value="KAL2828664.1"/>
    <property type="molecule type" value="Genomic_DNA"/>
</dbReference>
<protein>
    <submittedName>
        <fullName evidence="3">Uncharacterized protein</fullName>
    </submittedName>
</protein>
<feature type="region of interest" description="Disordered" evidence="1">
    <location>
        <begin position="1"/>
        <end position="66"/>
    </location>
</feature>
<accession>A0ABR4ILL6</accession>
<organism evidence="3 4">
    <name type="scientific">Aspergillus cavernicola</name>
    <dbReference type="NCBI Taxonomy" id="176166"/>
    <lineage>
        <taxon>Eukaryota</taxon>
        <taxon>Fungi</taxon>
        <taxon>Dikarya</taxon>
        <taxon>Ascomycota</taxon>
        <taxon>Pezizomycotina</taxon>
        <taxon>Eurotiomycetes</taxon>
        <taxon>Eurotiomycetidae</taxon>
        <taxon>Eurotiales</taxon>
        <taxon>Aspergillaceae</taxon>
        <taxon>Aspergillus</taxon>
        <taxon>Aspergillus subgen. Nidulantes</taxon>
    </lineage>
</organism>
<keyword evidence="2" id="KW-0812">Transmembrane</keyword>